<evidence type="ECO:0000256" key="4">
    <source>
        <dbReference type="ARBA" id="ARBA00022475"/>
    </source>
</evidence>
<evidence type="ECO:0000256" key="1">
    <source>
        <dbReference type="ARBA" id="ARBA00004651"/>
    </source>
</evidence>
<name>A0A1C2IJ12_ACITH</name>
<evidence type="ECO:0000256" key="7">
    <source>
        <dbReference type="ARBA" id="ARBA00023136"/>
    </source>
</evidence>
<dbReference type="Proteomes" id="UP000094893">
    <property type="component" value="Unassembled WGS sequence"/>
</dbReference>
<evidence type="ECO:0000256" key="6">
    <source>
        <dbReference type="ARBA" id="ARBA00022989"/>
    </source>
</evidence>
<feature type="transmembrane region" description="Helical" evidence="8">
    <location>
        <begin position="12"/>
        <end position="30"/>
    </location>
</feature>
<evidence type="ECO:0000313" key="11">
    <source>
        <dbReference type="Proteomes" id="UP000094893"/>
    </source>
</evidence>
<dbReference type="OrthoDB" id="9807082at2"/>
<comment type="caution">
    <text evidence="10">The sequence shown here is derived from an EMBL/GenBank/DDBJ whole genome shotgun (WGS) entry which is preliminary data.</text>
</comment>
<dbReference type="RefSeq" id="WP_024894528.1">
    <property type="nucleotide sequence ID" value="NZ_DAIAWO010000056.1"/>
</dbReference>
<dbReference type="AlphaFoldDB" id="A0A1C2IJ12"/>
<dbReference type="GeneID" id="60696316"/>
<keyword evidence="12" id="KW-1185">Reference proteome</keyword>
<dbReference type="Pfam" id="PF01925">
    <property type="entry name" value="TauE"/>
    <property type="match status" value="1"/>
</dbReference>
<evidence type="ECO:0000256" key="3">
    <source>
        <dbReference type="ARBA" id="ARBA00022448"/>
    </source>
</evidence>
<keyword evidence="7 8" id="KW-0472">Membrane</keyword>
<keyword evidence="4 8" id="KW-1003">Cell membrane</keyword>
<evidence type="ECO:0000313" key="12">
    <source>
        <dbReference type="Proteomes" id="UP000095008"/>
    </source>
</evidence>
<feature type="transmembrane region" description="Helical" evidence="8">
    <location>
        <begin position="182"/>
        <end position="205"/>
    </location>
</feature>
<feature type="transmembrane region" description="Helical" evidence="8">
    <location>
        <begin position="144"/>
        <end position="170"/>
    </location>
</feature>
<evidence type="ECO:0000313" key="9">
    <source>
        <dbReference type="EMBL" id="OCX71520.1"/>
    </source>
</evidence>
<dbReference type="EMBL" id="LWRY01000132">
    <property type="protein sequence ID" value="OCX71520.1"/>
    <property type="molecule type" value="Genomic_DNA"/>
</dbReference>
<protein>
    <recommendedName>
        <fullName evidence="8">Probable membrane transporter protein</fullName>
    </recommendedName>
</protein>
<sequence>MIISFVQSEVGRSILLFFAGLIAGFINVLAGGGSLLTLPVLILAGLNPIVANGTNRIGILLENLTATRHFQQRQPINLQQGGMLALWTIPGAVTGAILSINISNLWFQRLLVIVLLIGAATLLFPKRTHFLSGKRRDGQASPWLYPALLGLGFYGGFIQAGIGFLFILVLSNLLVQNLSTVTAYKTLIIGIYTLPTLFIFAWTGAVRWEPGMIIAVGGILGARFAARITLGRRGEIWIKVAVVIMVVVLATKLWA</sequence>
<dbReference type="PANTHER" id="PTHR30269">
    <property type="entry name" value="TRANSMEMBRANE PROTEIN YFCA"/>
    <property type="match status" value="1"/>
</dbReference>
<feature type="transmembrane region" description="Helical" evidence="8">
    <location>
        <begin position="106"/>
        <end position="124"/>
    </location>
</feature>
<accession>A0A1C2IJ12</accession>
<dbReference type="PANTHER" id="PTHR30269:SF0">
    <property type="entry name" value="MEMBRANE TRANSPORTER PROTEIN YFCA-RELATED"/>
    <property type="match status" value="1"/>
</dbReference>
<keyword evidence="6 8" id="KW-1133">Transmembrane helix</keyword>
<evidence type="ECO:0000313" key="10">
    <source>
        <dbReference type="EMBL" id="OCX73670.1"/>
    </source>
</evidence>
<dbReference type="GO" id="GO:0005886">
    <property type="term" value="C:plasma membrane"/>
    <property type="evidence" value="ECO:0007669"/>
    <property type="project" value="UniProtKB-SubCell"/>
</dbReference>
<organism evidence="10 11">
    <name type="scientific">Acidithiobacillus thiooxidans</name>
    <name type="common">Thiobacillus thiooxidans</name>
    <dbReference type="NCBI Taxonomy" id="930"/>
    <lineage>
        <taxon>Bacteria</taxon>
        <taxon>Pseudomonadati</taxon>
        <taxon>Pseudomonadota</taxon>
        <taxon>Acidithiobacillia</taxon>
        <taxon>Acidithiobacillales</taxon>
        <taxon>Acidithiobacillaceae</taxon>
        <taxon>Acidithiobacillus</taxon>
    </lineage>
</organism>
<dbReference type="InterPro" id="IPR052017">
    <property type="entry name" value="TSUP"/>
</dbReference>
<comment type="subcellular location">
    <subcellularLocation>
        <location evidence="1 8">Cell membrane</location>
        <topology evidence="1 8">Multi-pass membrane protein</topology>
    </subcellularLocation>
</comment>
<evidence type="ECO:0000256" key="5">
    <source>
        <dbReference type="ARBA" id="ARBA00022692"/>
    </source>
</evidence>
<dbReference type="STRING" id="930.GCA_002079865_01838"/>
<dbReference type="EMBL" id="LWSA01000098">
    <property type="protein sequence ID" value="OCX73670.1"/>
    <property type="molecule type" value="Genomic_DNA"/>
</dbReference>
<evidence type="ECO:0000256" key="8">
    <source>
        <dbReference type="RuleBase" id="RU363041"/>
    </source>
</evidence>
<comment type="similarity">
    <text evidence="2 8">Belongs to the 4-toluene sulfonate uptake permease (TSUP) (TC 2.A.102) family.</text>
</comment>
<evidence type="ECO:0000256" key="2">
    <source>
        <dbReference type="ARBA" id="ARBA00009142"/>
    </source>
</evidence>
<keyword evidence="3" id="KW-0813">Transport</keyword>
<gene>
    <name evidence="9" type="ORF">A6M23_11680</name>
    <name evidence="10" type="ORF">A6P07_07960</name>
</gene>
<feature type="transmembrane region" description="Helical" evidence="8">
    <location>
        <begin position="82"/>
        <end position="100"/>
    </location>
</feature>
<feature type="transmembrane region" description="Helical" evidence="8">
    <location>
        <begin position="212"/>
        <end position="230"/>
    </location>
</feature>
<reference evidence="10 11" key="1">
    <citation type="journal article" date="2016" name="Int. J. Mol. Sci.">
        <title>Comparative genomics of the extreme acidophile Acidithiobacillus thiooxidans reveals intraspecific divergence and niche adaptation.</title>
        <authorList>
            <person name="Zhang X."/>
            <person name="Feng X."/>
            <person name="Tao J."/>
            <person name="Ma L."/>
            <person name="Xiao Y."/>
            <person name="Liang Y."/>
            <person name="Liu X."/>
            <person name="Yin H."/>
        </authorList>
    </citation>
    <scope>NUCLEOTIDE SEQUENCE [LARGE SCALE GENOMIC DNA]</scope>
    <source>
        <strain evidence="10 11">A02</strain>
        <strain evidence="9">DXS-W</strain>
    </source>
</reference>
<dbReference type="InterPro" id="IPR002781">
    <property type="entry name" value="TM_pro_TauE-like"/>
</dbReference>
<proteinExistence type="inferred from homology"/>
<feature type="transmembrane region" description="Helical" evidence="8">
    <location>
        <begin position="236"/>
        <end position="254"/>
    </location>
</feature>
<dbReference type="Proteomes" id="UP000095008">
    <property type="component" value="Unassembled WGS sequence"/>
</dbReference>
<keyword evidence="5 8" id="KW-0812">Transmembrane</keyword>